<proteinExistence type="predicted"/>
<accession>A0A6P8ZAJ8</accession>
<evidence type="ECO:0000313" key="3">
    <source>
        <dbReference type="RefSeq" id="XP_034244182.1"/>
    </source>
</evidence>
<name>A0A6P8ZAJ8_THRPL</name>
<dbReference type="Gene3D" id="2.70.220.10">
    <property type="entry name" value="Ganglioside GM2 activator"/>
    <property type="match status" value="1"/>
</dbReference>
<dbReference type="KEGG" id="tpal:117646924"/>
<evidence type="ECO:0000313" key="2">
    <source>
        <dbReference type="Proteomes" id="UP000515158"/>
    </source>
</evidence>
<organism evidence="3">
    <name type="scientific">Thrips palmi</name>
    <name type="common">Melon thrips</name>
    <dbReference type="NCBI Taxonomy" id="161013"/>
    <lineage>
        <taxon>Eukaryota</taxon>
        <taxon>Metazoa</taxon>
        <taxon>Ecdysozoa</taxon>
        <taxon>Arthropoda</taxon>
        <taxon>Hexapoda</taxon>
        <taxon>Insecta</taxon>
        <taxon>Pterygota</taxon>
        <taxon>Neoptera</taxon>
        <taxon>Paraneoptera</taxon>
        <taxon>Thysanoptera</taxon>
        <taxon>Terebrantia</taxon>
        <taxon>Thripoidea</taxon>
        <taxon>Thripidae</taxon>
        <taxon>Thrips</taxon>
    </lineage>
</organism>
<reference evidence="3" key="1">
    <citation type="submission" date="2025-08" db="UniProtKB">
        <authorList>
            <consortium name="RefSeq"/>
        </authorList>
    </citation>
    <scope>IDENTIFICATION</scope>
    <source>
        <tissue evidence="3">Total insect</tissue>
    </source>
</reference>
<keyword evidence="1" id="KW-0732">Signal</keyword>
<dbReference type="InParanoid" id="A0A6P8ZAJ8"/>
<evidence type="ECO:0000256" key="1">
    <source>
        <dbReference type="ARBA" id="ARBA00022729"/>
    </source>
</evidence>
<sequence>MIALQLQGPPPAGLRVYSTAIKLKSIVAARRSPEMYFWAIFLLTAACADRQVGAAKSPPRPVVQFHSFDQCKGVDTPGKLLNSSISRSKQGAAAISADFYNHKVLKTFSKMELVMTKCADAVSFNTCEYVATHKFSVGLCQLIPSPSMPWATFLAPMQPPIRCPLQTGLYKLRNATVDMQKTAGSGIFDGSQGYVHLPEVRIFNEKNEMHVCFTLAFSFMRIRN</sequence>
<dbReference type="AlphaFoldDB" id="A0A6P8ZAJ8"/>
<dbReference type="InterPro" id="IPR036846">
    <property type="entry name" value="GM2-AP_sf"/>
</dbReference>
<dbReference type="Proteomes" id="UP000515158">
    <property type="component" value="Unplaced"/>
</dbReference>
<keyword evidence="2" id="KW-1185">Reference proteome</keyword>
<protein>
    <submittedName>
        <fullName evidence="3">Uncharacterized protein LOC117646924 isoform X1</fullName>
    </submittedName>
</protein>
<dbReference type="GeneID" id="117646924"/>
<dbReference type="OrthoDB" id="7716214at2759"/>
<gene>
    <name evidence="3" type="primary">LOC117646924</name>
</gene>
<dbReference type="RefSeq" id="XP_034244182.1">
    <property type="nucleotide sequence ID" value="XM_034388291.1"/>
</dbReference>